<evidence type="ECO:0000313" key="1">
    <source>
        <dbReference type="EMBL" id="CAB3395995.1"/>
    </source>
</evidence>
<dbReference type="SUPFAM" id="SSF141457">
    <property type="entry name" value="BH3618-like"/>
    <property type="match status" value="1"/>
</dbReference>
<organism evidence="1 2">
    <name type="scientific">Kyrpidia spormannii</name>
    <dbReference type="NCBI Taxonomy" id="2055160"/>
    <lineage>
        <taxon>Bacteria</taxon>
        <taxon>Bacillati</taxon>
        <taxon>Bacillota</taxon>
        <taxon>Bacilli</taxon>
        <taxon>Bacillales</taxon>
        <taxon>Alicyclobacillaceae</taxon>
        <taxon>Kyrpidia</taxon>
    </lineage>
</organism>
<dbReference type="InterPro" id="IPR024046">
    <property type="entry name" value="Flagellar_assmbl_FliW_dom_sf"/>
</dbReference>
<dbReference type="Pfam" id="PF02623">
    <property type="entry name" value="FliW"/>
    <property type="match status" value="1"/>
</dbReference>
<dbReference type="EMBL" id="LR792683">
    <property type="protein sequence ID" value="CAB3395995.1"/>
    <property type="molecule type" value="Genomic_DNA"/>
</dbReference>
<keyword evidence="1" id="KW-0969">Cilium</keyword>
<sequence length="79" mass="8924">MPHYKVEVPDDLFPGVRPQDIVLLAIVWVPEDPLRATVNLQEPLIVDIRGHRGLQWVPAESSYSLRDPLFPCRPEAVGV</sequence>
<gene>
    <name evidence="1" type="ORF">COOX1_3241</name>
</gene>
<dbReference type="Proteomes" id="UP000502196">
    <property type="component" value="Chromosome"/>
</dbReference>
<accession>A0A6F9EFQ7</accession>
<keyword evidence="1" id="KW-0966">Cell projection</keyword>
<reference evidence="1 2" key="1">
    <citation type="submission" date="2020-04" db="EMBL/GenBank/DDBJ databases">
        <authorList>
            <person name="Hogendoorn C."/>
        </authorList>
    </citation>
    <scope>NUCLEOTIDE SEQUENCE [LARGE SCALE GENOMIC DNA]</scope>
    <source>
        <strain evidence="1">COOX1</strain>
    </source>
</reference>
<dbReference type="RefSeq" id="WP_170086486.1">
    <property type="nucleotide sequence ID" value="NZ_CP047971.1"/>
</dbReference>
<dbReference type="AlphaFoldDB" id="A0A6F9EFQ7"/>
<proteinExistence type="predicted"/>
<keyword evidence="1" id="KW-0282">Flagellum</keyword>
<dbReference type="InterPro" id="IPR003775">
    <property type="entry name" value="Flagellar_assembly_factor_FliW"/>
</dbReference>
<name>A0A6F9EFQ7_9BACL</name>
<protein>
    <submittedName>
        <fullName evidence="1">Flagellar assembly factor FliW</fullName>
    </submittedName>
</protein>
<dbReference type="GO" id="GO:0044780">
    <property type="term" value="P:bacterial-type flagellum assembly"/>
    <property type="evidence" value="ECO:0007669"/>
    <property type="project" value="InterPro"/>
</dbReference>
<evidence type="ECO:0000313" key="2">
    <source>
        <dbReference type="Proteomes" id="UP000502196"/>
    </source>
</evidence>
<dbReference type="Gene3D" id="2.30.290.10">
    <property type="entry name" value="BH3618-like"/>
    <property type="match status" value="1"/>
</dbReference>